<protein>
    <recommendedName>
        <fullName evidence="3">Cell envelope integrity protein TolA</fullName>
    </recommendedName>
</protein>
<evidence type="ECO:0000313" key="1">
    <source>
        <dbReference type="EMBL" id="QCI79808.1"/>
    </source>
</evidence>
<name>A0A4D7C8K0_9SPHN</name>
<dbReference type="EMBL" id="CP039704">
    <property type="protein sequence ID" value="QCI79808.1"/>
    <property type="molecule type" value="Genomic_DNA"/>
</dbReference>
<organism evidence="1 2">
    <name type="scientific">Hankyongella ginsenosidimutans</name>
    <dbReference type="NCBI Taxonomy" id="1763828"/>
    <lineage>
        <taxon>Bacteria</taxon>
        <taxon>Pseudomonadati</taxon>
        <taxon>Pseudomonadota</taxon>
        <taxon>Alphaproteobacteria</taxon>
        <taxon>Sphingomonadales</taxon>
        <taxon>Sphingomonadaceae</taxon>
        <taxon>Hankyongella</taxon>
    </lineage>
</organism>
<keyword evidence="2" id="KW-1185">Reference proteome</keyword>
<dbReference type="KEGG" id="hgn:E6W36_10505"/>
<gene>
    <name evidence="1" type="ORF">E6W36_10505</name>
</gene>
<evidence type="ECO:0000313" key="2">
    <source>
        <dbReference type="Proteomes" id="UP000298714"/>
    </source>
</evidence>
<sequence length="126" mass="13772">MSELAKDLKRDIAKTAIRDTRATITLQQLMDAKVSACFNPPSGGADVKKITVQVQFRLNDAGQIVDGPRIVGRSGVTPANAAFADALARATLRAVIQCAPYELPQEFRAIWANQDFELNFDPSRLL</sequence>
<evidence type="ECO:0008006" key="3">
    <source>
        <dbReference type="Google" id="ProtNLM"/>
    </source>
</evidence>
<dbReference type="Gene3D" id="3.30.1150.10">
    <property type="match status" value="1"/>
</dbReference>
<proteinExistence type="predicted"/>
<dbReference type="RefSeq" id="WP_222872630.1">
    <property type="nucleotide sequence ID" value="NZ_CP039704.1"/>
</dbReference>
<dbReference type="Proteomes" id="UP000298714">
    <property type="component" value="Chromosome"/>
</dbReference>
<reference evidence="2" key="1">
    <citation type="submission" date="2019-04" db="EMBL/GenBank/DDBJ databases">
        <title>Complete genome sequence of Sphingomonas sp. W1-2-3.</title>
        <authorList>
            <person name="Im W.T."/>
        </authorList>
    </citation>
    <scope>NUCLEOTIDE SEQUENCE [LARGE SCALE GENOMIC DNA]</scope>
    <source>
        <strain evidence="2">W1-2-3</strain>
    </source>
</reference>
<dbReference type="AlphaFoldDB" id="A0A4D7C8K0"/>
<accession>A0A4D7C8K0</accession>
<dbReference type="SUPFAM" id="SSF74653">
    <property type="entry name" value="TolA/TonB C-terminal domain"/>
    <property type="match status" value="1"/>
</dbReference>